<dbReference type="InterPro" id="IPR001119">
    <property type="entry name" value="SLH_dom"/>
</dbReference>
<dbReference type="InterPro" id="IPR044060">
    <property type="entry name" value="Bacterial_rp_domain"/>
</dbReference>
<sequence>MKRIGKRLLACFLAAAMAFTVPAVPAYAAVSQTSGNTAVQNAALLEALRQEYGGDAEKLMGVLTQYGLLDDKGNLKTSEKIDLDGKEYTLDQIEALLDDPATDLSRVAKVDGDPVTLENLKQMVEIERELARIQSTYFTDRSLTPEQADSLLSFYRAAQNGEVSLISSPYTPSIYDHTARVRMKVDKNEVKNEAGTVTASFSLAAPLNYEVSFKVQTLDGSALAGIHYTKTKEEEKGGEVKIPTGETSVDVEIPILAVSENWDTKDDLWNGKRSFFLRAYDAKDVLFADDSGDREALTQQIDIAMKYDFGSGTQQLSVNENNYNKTLPLSDPMKYLVNKGVVNKLTMSYSSEVSGSAFSFDGFLRGDQNAILCSIYLYRGFEASIKTGSTDLLSGSKGYQYYSTRKYADEVNTDWNSDPTYCTEDDYQDQYPPYPGFNVKAGVDVGSEASKTITDLASYRESLCTNGITLHGAAHESRMVIIQALGGLWGYSRTTNGVPPKDQGFNGGETELNNAYDSACDQFPWNGYDKKTSTAIALSDTQMPTVVSIKAPENINFYAGDVIPVTVQFSEPVTAEKVNFEVLQNATGEATIQLQPADGALTAERHTFLYTVRETDNPMIHPDSLSFQDLQGNEGTTLKGNSNFKGLSADDLCKEGIKAPLPKAAFGTPAVTMGEDETTKKPVATVTVPLTDVAEAVDDVLDMGKTKDNKFYLNDLQVSLDGGTNKQPFWFDNDKNPTKLECRIPLDYNTTGDDLPFTAELWWKDILLLGKKADGSVPSTVFAERKDFSIVPSTDFAEYAGKKTLFYQDFLGKSLPKLSLGRKINRPEITFQQDGDFKWSSGNDTVATIDEKGVIFLTGKSGEVDFTLTALNGGVKEKEATNTTAKLKVDMGSTPFLSVPAGQDRITVTQGQSAVLNWTSNLSEKNQAAKPGEKVETTFSAELYAAGDCEIDGAGKVTGVKQGKEFQWSGTVTGDATKPAATVSVPKEELTVLGSPAYVVRVSSGGLALYFQITVIPPPAGVDLARPDGGLYVLDSIGSLSLSYTFSNFVKDQEGSQYELYIVNSKGKEIARETDLKKLTEEDGKLSGKYTLEIPKVELNKEDKESYRDVYTVALKAKNGTDANWSYDSFLLYVYSDGALKLWIDGEEAPASLEMTNVPQISGLYEEYEFEVAQKKVLDMERDINLKRMISINYGDYAWGALCDRVKWAETDGREKGSVATVNYNRGGLYENIEYFDRSSYAPTDQFILSGLAEGEAEITVEHALTEANATLDLSVKTLADKLYLFQCYPKLTTTLTYTNGNGERKTVKSQGDGRAAVYEESGIASDVYCRSEATEGSDIAVYLGTVYQPNLVSGERDSTRLELYPLNNLQLRRAAQATLYFKQPDGTPYTGSVTFRGGVYREGEYAEKAQFAFQGEEAVNKNGAEDQTVSLGPDGKLAVTMDITQFTTASRPDAVQNAVQAGENIQYIMELRFGNDKDYQPIFTSVDASLNEADITSSGDAIYTLTKAEKKAPFIAGQSTRYAEKGDRFPVLGYTGNVGPNTTYPSVWLSTSVLWWGDELPENVKKAANSVTIQDASQQTLLNQTVENTVYPFSTMLLTTHTVRVDQRSMDRLGMATYDARNLKITLSRDGKNTYQSSTLPFKLVNMIGAPASESAESLSAALEQLGGTSVDAGSDNKMSTADKLLQMGMELVSSDSNYSTEKTGFSLKLSPTKEPLRFLGFITANGGNMESGHNVTGVYPADGSGGGKKQTSDFDYVPSIFSIAQMCKGTYLGKQEADAMDAIEGKGVRSLSFDLGGYMESEIVYNTTHKKWEIHVLNGGFHAGGGVSYSWQSNMVVGVVPVVISLTLGGTIEVSMDAQDGNYTYYLGGVGTADSEDAVKVSMADTDFLTELRVYLYARIFAGIGFDISIVALKVGIFGQIDADMQFQWLNRPYLGGENKGYALSDVGAEGTRDQAVLDGQHFSATGTAGIEFYFKFLFVSYEKIFASKSIELFNTGTGQWKQIQDIWAANAKINGAKVRRMSVNGQTCYEVDLRAQLEDRSYLNSGVPRIWGSPANGISLLSVDTQQGVTESLQTNAYPYSNPVVSDDGQMMAYLSDRGNADVSATRAMCSVKSGGSFPEGSPISNEGYGDSSLQLAGTADSAVAVWVRQSQQVAKEITGYDGENNPIYAPLTPEDQALQSNSTEVMASLWNGSAWATTRLTENGTPDLAPVAATNGKKTIVAWRSAVPSSNEAVTTFDQQDQILCRVYDHAAKNWGEAFTLYDGSSAAGAVKGLQIAMMEDGAAAVAYTLDTSAGQAQDDTSGWETMAAIIPLDEKTEDGKTEEKKTAGKDAVRTIRLTDDKALDENPQIAAVYFGDTQRFVVGWHTQQTVTESGNLEDDIRLAAFDADGALYNGMPDSVGVITAGTDLRVGSNFRFAKNAGNIEDLSLVWVDSVAPEDGGNAENLDEAYKEVGYDVLKAVKFIDVQDRLSLSAAVEVAKMKGENGKPNSLVDHFDAWMDEGEVKSILLATSYSGSKTRTVEVEMNGTTTSMELQVADPVSGMYTATGTFLNQIEVPTVAFDYDDIYLNTDIPVQFTVRNSGKDSIGSVSIQLGGGDTQTIDGLNLMPNETTILTALCPVGSTVENVDYTVTASFTGGDSSQQSGSLCLDIPDVGFSGLTLDEAADGKRTLRFSLYNQLTAPLKAGRDTVQVAFYSDPSHTEPLLSSSGEALKLTITDEQDLTLINSGAYSRTVTADLTKILGSGTEVPDGGVPVYAMAWIEQQIRPAVLNRRNARSAEMGVIGEFHTSNNYSQLNLQGLLGQYGNAPVHMNSTLTSEGGSTVVTVTIQNNSLKEKTSGNLIVTLLDAGGKVLGQQQSYSAGAPNDGLLSLGIEEIKDVQFTFAGQAGASVQVAYSDAMLNEEVTNNAALDQLALSGVPLTVETREEKDGTEQIWFVGKGRDLNQALLTVVPQDPRASVQVDKTEYTAARQLRLSGGLNRYTVTITAPDETTVQTYYLEVSNTLSPSGGGSGYSVTVPEKTDHGTVTANPDQAEEGQAVAITVTPEQGYMLEKLTAVDEKGNKLTLTNLGDGKYTFTMPGSKVEVQAAFKPAAFPFADVSESDWFYGSVKYVYENGMMNGTGYTTFSPYLNTSRGMIMTVLYRLEGSPAVSGGSGFTDVAAGQYYTDAITWGSAHGIVLGYENNRFGPDDDVTREQLAAILYRYAQYKGYDVTAGGSGVITGYEDAETVSSYAVTPMKWAVGTGVINGSENRLLPRNMATRGEAAAMFMRFCRKVAQAAR</sequence>
<dbReference type="EMBL" id="JANFZH010000013">
    <property type="protein sequence ID" value="MCQ4839665.1"/>
    <property type="molecule type" value="Genomic_DNA"/>
</dbReference>
<evidence type="ECO:0000313" key="4">
    <source>
        <dbReference type="EMBL" id="MCQ4839665.1"/>
    </source>
</evidence>
<proteinExistence type="predicted"/>
<feature type="domain" description="SLH" evidence="3">
    <location>
        <begin position="3096"/>
        <end position="3155"/>
    </location>
</feature>
<dbReference type="PROSITE" id="PS51272">
    <property type="entry name" value="SLH"/>
    <property type="match status" value="3"/>
</dbReference>
<feature type="chain" id="PRO_5045446294" evidence="2">
    <location>
        <begin position="29"/>
        <end position="3284"/>
    </location>
</feature>
<dbReference type="Proteomes" id="UP001524473">
    <property type="component" value="Unassembled WGS sequence"/>
</dbReference>
<dbReference type="SUPFAM" id="SSF49373">
    <property type="entry name" value="Invasin/intimin cell-adhesion fragments"/>
    <property type="match status" value="1"/>
</dbReference>
<dbReference type="RefSeq" id="WP_256191733.1">
    <property type="nucleotide sequence ID" value="NZ_JANFZG010000005.1"/>
</dbReference>
<reference evidence="4 5" key="1">
    <citation type="submission" date="2022-06" db="EMBL/GenBank/DDBJ databases">
        <title>Isolation of gut microbiota from human fecal samples.</title>
        <authorList>
            <person name="Pamer E.G."/>
            <person name="Barat B."/>
            <person name="Waligurski E."/>
            <person name="Medina S."/>
            <person name="Paddock L."/>
            <person name="Mostad J."/>
        </authorList>
    </citation>
    <scope>NUCLEOTIDE SEQUENCE [LARGE SCALE GENOMIC DNA]</scope>
    <source>
        <strain evidence="4 5">DFI.9.73</strain>
    </source>
</reference>
<feature type="signal peptide" evidence="2">
    <location>
        <begin position="1"/>
        <end position="28"/>
    </location>
</feature>
<accession>A0ABT1RYA1</accession>
<dbReference type="InterPro" id="IPR008964">
    <property type="entry name" value="Invasin/intimin_cell_adhesion"/>
</dbReference>
<dbReference type="Pfam" id="PF00395">
    <property type="entry name" value="SLH"/>
    <property type="match status" value="3"/>
</dbReference>
<keyword evidence="1" id="KW-0677">Repeat</keyword>
<feature type="domain" description="SLH" evidence="3">
    <location>
        <begin position="3224"/>
        <end position="3284"/>
    </location>
</feature>
<comment type="caution">
    <text evidence="4">The sequence shown here is derived from an EMBL/GenBank/DDBJ whole genome shotgun (WGS) entry which is preliminary data.</text>
</comment>
<evidence type="ECO:0000256" key="2">
    <source>
        <dbReference type="SAM" id="SignalP"/>
    </source>
</evidence>
<feature type="domain" description="SLH" evidence="3">
    <location>
        <begin position="3156"/>
        <end position="3219"/>
    </location>
</feature>
<organism evidence="4 5">
    <name type="scientific">Neglectibacter timonensis</name>
    <dbReference type="NCBI Taxonomy" id="1776382"/>
    <lineage>
        <taxon>Bacteria</taxon>
        <taxon>Bacillati</taxon>
        <taxon>Bacillota</taxon>
        <taxon>Clostridia</taxon>
        <taxon>Eubacteriales</taxon>
        <taxon>Oscillospiraceae</taxon>
        <taxon>Neglectibacter</taxon>
    </lineage>
</organism>
<keyword evidence="2" id="KW-0732">Signal</keyword>
<evidence type="ECO:0000313" key="5">
    <source>
        <dbReference type="Proteomes" id="UP001524473"/>
    </source>
</evidence>
<name>A0ABT1RYA1_9FIRM</name>
<gene>
    <name evidence="4" type="ORF">NE695_07035</name>
</gene>
<evidence type="ECO:0000256" key="1">
    <source>
        <dbReference type="ARBA" id="ARBA00022737"/>
    </source>
</evidence>
<protein>
    <submittedName>
        <fullName evidence="4">S-layer homology domain-containing protein</fullName>
    </submittedName>
</protein>
<keyword evidence="5" id="KW-1185">Reference proteome</keyword>
<dbReference type="InterPro" id="IPR038081">
    <property type="entry name" value="CalX-like_sf"/>
</dbReference>
<dbReference type="Pfam" id="PF18998">
    <property type="entry name" value="Flg_new_2"/>
    <property type="match status" value="1"/>
</dbReference>
<evidence type="ECO:0000259" key="3">
    <source>
        <dbReference type="PROSITE" id="PS51272"/>
    </source>
</evidence>
<dbReference type="Gene3D" id="2.60.40.2030">
    <property type="match status" value="1"/>
</dbReference>